<organism evidence="2">
    <name type="scientific">Salvia splendens</name>
    <name type="common">Scarlet sage</name>
    <dbReference type="NCBI Taxonomy" id="180675"/>
    <lineage>
        <taxon>Eukaryota</taxon>
        <taxon>Viridiplantae</taxon>
        <taxon>Streptophyta</taxon>
        <taxon>Embryophyta</taxon>
        <taxon>Tracheophyta</taxon>
        <taxon>Spermatophyta</taxon>
        <taxon>Magnoliopsida</taxon>
        <taxon>eudicotyledons</taxon>
        <taxon>Gunneridae</taxon>
        <taxon>Pentapetalae</taxon>
        <taxon>asterids</taxon>
        <taxon>lamiids</taxon>
        <taxon>Lamiales</taxon>
        <taxon>Lamiaceae</taxon>
        <taxon>Nepetoideae</taxon>
        <taxon>Mentheae</taxon>
        <taxon>Salviinae</taxon>
        <taxon>Salvia</taxon>
        <taxon>Salvia subgen. Calosphace</taxon>
        <taxon>core Calosphace</taxon>
    </lineage>
</organism>
<proteinExistence type="predicted"/>
<evidence type="ECO:0000256" key="1">
    <source>
        <dbReference type="SAM" id="MobiDB-lite"/>
    </source>
</evidence>
<dbReference type="AlphaFoldDB" id="A0A8X8YTC3"/>
<feature type="region of interest" description="Disordered" evidence="1">
    <location>
        <begin position="142"/>
        <end position="164"/>
    </location>
</feature>
<keyword evidence="3" id="KW-1185">Reference proteome</keyword>
<reference evidence="2" key="1">
    <citation type="submission" date="2018-01" db="EMBL/GenBank/DDBJ databases">
        <authorList>
            <person name="Mao J.F."/>
        </authorList>
    </citation>
    <scope>NUCLEOTIDE SEQUENCE</scope>
    <source>
        <strain evidence="2">Huo1</strain>
        <tissue evidence="2">Leaf</tissue>
    </source>
</reference>
<sequence>MAGGGNFIHRVLSYVANELIVNGLANNPSFQRFAVRTSRKMNEISEIAAQKKKELAEQVKDASKNFGVAQGPVMVEDRSAETVWELLYSALGLETDSMATIVPETQFSVNPSCSPLPPLSPSADLSFNSTLESIDLGSDVDPFPISTVVPETPPTTRKARYTEE</sequence>
<name>A0A8X8YTC3_SALSN</name>
<comment type="caution">
    <text evidence="2">The sequence shown here is derived from an EMBL/GenBank/DDBJ whole genome shotgun (WGS) entry which is preliminary data.</text>
</comment>
<dbReference type="PANTHER" id="PTHR34966:SF1">
    <property type="entry name" value="OS04G0508100 PROTEIN"/>
    <property type="match status" value="1"/>
</dbReference>
<dbReference type="EMBL" id="PNBA02000001">
    <property type="protein sequence ID" value="KAG6435770.1"/>
    <property type="molecule type" value="Genomic_DNA"/>
</dbReference>
<evidence type="ECO:0000313" key="3">
    <source>
        <dbReference type="Proteomes" id="UP000298416"/>
    </source>
</evidence>
<dbReference type="Proteomes" id="UP000298416">
    <property type="component" value="Unassembled WGS sequence"/>
</dbReference>
<reference evidence="2" key="2">
    <citation type="submission" date="2020-08" db="EMBL/GenBank/DDBJ databases">
        <title>Plant Genome Project.</title>
        <authorList>
            <person name="Zhang R.-G."/>
        </authorList>
    </citation>
    <scope>NUCLEOTIDE SEQUENCE</scope>
    <source>
        <strain evidence="2">Huo1</strain>
        <tissue evidence="2">Leaf</tissue>
    </source>
</reference>
<evidence type="ECO:0000313" key="2">
    <source>
        <dbReference type="EMBL" id="KAG6435770.1"/>
    </source>
</evidence>
<gene>
    <name evidence="2" type="ORF">SASPL_100645</name>
</gene>
<dbReference type="PANTHER" id="PTHR34966">
    <property type="entry name" value="OSJNBA0043L24.15 PROTEIN"/>
    <property type="match status" value="1"/>
</dbReference>
<accession>A0A8X8YTC3</accession>
<protein>
    <submittedName>
        <fullName evidence="2">Uncharacterized protein</fullName>
    </submittedName>
</protein>